<dbReference type="Proteomes" id="UP000192220">
    <property type="component" value="Unplaced"/>
</dbReference>
<dbReference type="GO" id="GO:0005634">
    <property type="term" value="C:nucleus"/>
    <property type="evidence" value="ECO:0007669"/>
    <property type="project" value="TreeGrafter"/>
</dbReference>
<feature type="compositionally biased region" description="Pro residues" evidence="8">
    <location>
        <begin position="18"/>
        <end position="27"/>
    </location>
</feature>
<feature type="domain" description="LITAF" evidence="10">
    <location>
        <begin position="92"/>
        <end position="174"/>
    </location>
</feature>
<feature type="region of interest" description="Disordered" evidence="8">
    <location>
        <begin position="1"/>
        <end position="71"/>
    </location>
</feature>
<evidence type="ECO:0000256" key="4">
    <source>
        <dbReference type="ARBA" id="ARBA00005975"/>
    </source>
</evidence>
<evidence type="ECO:0000256" key="6">
    <source>
        <dbReference type="ARBA" id="ARBA00022833"/>
    </source>
</evidence>
<evidence type="ECO:0000256" key="9">
    <source>
        <dbReference type="SAM" id="Phobius"/>
    </source>
</evidence>
<evidence type="ECO:0000313" key="12">
    <source>
        <dbReference type="RefSeq" id="XP_013883170.1"/>
    </source>
</evidence>
<dbReference type="RefSeq" id="XP_013883170.1">
    <property type="nucleotide sequence ID" value="XM_014027716.1"/>
</dbReference>
<gene>
    <name evidence="12" type="primary">LOC106531792</name>
</gene>
<keyword evidence="7 9" id="KW-0472">Membrane</keyword>
<feature type="transmembrane region" description="Helical" evidence="9">
    <location>
        <begin position="128"/>
        <end position="150"/>
    </location>
</feature>
<evidence type="ECO:0000259" key="10">
    <source>
        <dbReference type="PROSITE" id="PS51837"/>
    </source>
</evidence>
<dbReference type="OrthoDB" id="4713066at2759"/>
<dbReference type="KEGG" id="alim:106531792"/>
<keyword evidence="9" id="KW-1133">Transmembrane helix</keyword>
<dbReference type="InterPro" id="IPR006629">
    <property type="entry name" value="LITAF"/>
</dbReference>
<dbReference type="GO" id="GO:0008270">
    <property type="term" value="F:zinc ion binding"/>
    <property type="evidence" value="ECO:0007669"/>
    <property type="project" value="TreeGrafter"/>
</dbReference>
<evidence type="ECO:0000256" key="2">
    <source>
        <dbReference type="ARBA" id="ARBA00004414"/>
    </source>
</evidence>
<evidence type="ECO:0000256" key="8">
    <source>
        <dbReference type="SAM" id="MobiDB-lite"/>
    </source>
</evidence>
<keyword evidence="5" id="KW-0479">Metal-binding</keyword>
<sequence>MEKGKEKGGPPQETLPDIPAPPYPGPPLDQSMLVNQDPRAAQAAPQLVAQQYPQQQPQQQPQQYPQQFPQQHPQAAHHVSYQYSTQHVVQPVNQVVVVQQLPTDVPGQMLCPHCQNNVVTKISYKAGALTWIICGVLGVFLCWPCCLIPFCVKSCKDVEHSCPTCNQVLHIYKRR</sequence>
<proteinExistence type="inferred from homology"/>
<dbReference type="InterPro" id="IPR037519">
    <property type="entry name" value="LITAF_fam"/>
</dbReference>
<comment type="subcellular location">
    <subcellularLocation>
        <location evidence="1">Endosome membrane</location>
        <topology evidence="1">Peripheral membrane protein</topology>
        <orientation evidence="1">Cytoplasmic side</orientation>
    </subcellularLocation>
    <subcellularLocation>
        <location evidence="2">Late endosome membrane</location>
    </subcellularLocation>
    <subcellularLocation>
        <location evidence="3">Lysosome membrane</location>
        <topology evidence="3">Peripheral membrane protein</topology>
        <orientation evidence="3">Cytoplasmic side</orientation>
    </subcellularLocation>
</comment>
<keyword evidence="9" id="KW-0812">Transmembrane</keyword>
<evidence type="ECO:0000256" key="3">
    <source>
        <dbReference type="ARBA" id="ARBA00004630"/>
    </source>
</evidence>
<dbReference type="AlphaFoldDB" id="A0A2I4CT57"/>
<dbReference type="STRING" id="52670.A0A2I4CT57"/>
<dbReference type="GO" id="GO:0098574">
    <property type="term" value="C:cytoplasmic side of lysosomal membrane"/>
    <property type="evidence" value="ECO:0007669"/>
    <property type="project" value="TreeGrafter"/>
</dbReference>
<evidence type="ECO:0000256" key="7">
    <source>
        <dbReference type="ARBA" id="ARBA00023136"/>
    </source>
</evidence>
<dbReference type="PANTHER" id="PTHR23292">
    <property type="entry name" value="LIPOPOLYSACCHARIDE-INDUCED TUMOR NECROSIS FACTOR-ALPHA FACTOR"/>
    <property type="match status" value="1"/>
</dbReference>
<organism evidence="11 12">
    <name type="scientific">Austrofundulus limnaeus</name>
    <name type="common">Annual killifish</name>
    <dbReference type="NCBI Taxonomy" id="52670"/>
    <lineage>
        <taxon>Eukaryota</taxon>
        <taxon>Metazoa</taxon>
        <taxon>Chordata</taxon>
        <taxon>Craniata</taxon>
        <taxon>Vertebrata</taxon>
        <taxon>Euteleostomi</taxon>
        <taxon>Actinopterygii</taxon>
        <taxon>Neopterygii</taxon>
        <taxon>Teleostei</taxon>
        <taxon>Neoteleostei</taxon>
        <taxon>Acanthomorphata</taxon>
        <taxon>Ovalentaria</taxon>
        <taxon>Atherinomorphae</taxon>
        <taxon>Cyprinodontiformes</taxon>
        <taxon>Rivulidae</taxon>
        <taxon>Austrofundulus</taxon>
    </lineage>
</organism>
<dbReference type="SMART" id="SM00714">
    <property type="entry name" value="LITAF"/>
    <property type="match status" value="1"/>
</dbReference>
<dbReference type="GeneID" id="106531792"/>
<evidence type="ECO:0000313" key="11">
    <source>
        <dbReference type="Proteomes" id="UP000192220"/>
    </source>
</evidence>
<dbReference type="Pfam" id="PF10601">
    <property type="entry name" value="zf-LITAF-like"/>
    <property type="match status" value="1"/>
</dbReference>
<accession>A0A2I4CT57</accession>
<protein>
    <submittedName>
        <fullName evidence="12">Cell death-inducing p53-target protein 1 homolog</fullName>
    </submittedName>
</protein>
<evidence type="ECO:0000256" key="5">
    <source>
        <dbReference type="ARBA" id="ARBA00022723"/>
    </source>
</evidence>
<dbReference type="PROSITE" id="PS51837">
    <property type="entry name" value="LITAF"/>
    <property type="match status" value="1"/>
</dbReference>
<dbReference type="InParanoid" id="A0A2I4CT57"/>
<comment type="similarity">
    <text evidence="4">Belongs to the CDIP1/LITAF family.</text>
</comment>
<feature type="compositionally biased region" description="Low complexity" evidence="8">
    <location>
        <begin position="40"/>
        <end position="71"/>
    </location>
</feature>
<evidence type="ECO:0000256" key="1">
    <source>
        <dbReference type="ARBA" id="ARBA00004125"/>
    </source>
</evidence>
<keyword evidence="11" id="KW-1185">Reference proteome</keyword>
<name>A0A2I4CT57_AUSLI</name>
<reference evidence="12" key="1">
    <citation type="submission" date="2025-08" db="UniProtKB">
        <authorList>
            <consortium name="RefSeq"/>
        </authorList>
    </citation>
    <scope>IDENTIFICATION</scope>
    <source>
        <strain evidence="12">Quisiro</strain>
        <tissue evidence="12">Liver</tissue>
    </source>
</reference>
<dbReference type="GO" id="GO:0098560">
    <property type="term" value="C:cytoplasmic side of late endosome membrane"/>
    <property type="evidence" value="ECO:0007669"/>
    <property type="project" value="TreeGrafter"/>
</dbReference>
<keyword evidence="6" id="KW-0862">Zinc</keyword>
<dbReference type="PANTHER" id="PTHR23292:SF45">
    <property type="entry name" value="LIPOPOLYSACCHARIDE-INDUCED TUMOR NECROSIS FACTOR-ALPHA FACTOR HOMOLOG"/>
    <property type="match status" value="1"/>
</dbReference>